<reference evidence="2" key="3">
    <citation type="submission" date="2025-09" db="UniProtKB">
        <authorList>
            <consortium name="Ensembl"/>
        </authorList>
    </citation>
    <scope>IDENTIFICATION</scope>
</reference>
<dbReference type="HOGENOM" id="CLU_445209_0_0_1"/>
<dbReference type="SMART" id="SM00216">
    <property type="entry name" value="VWD"/>
    <property type="match status" value="1"/>
</dbReference>
<dbReference type="Pfam" id="PF08742">
    <property type="entry name" value="C8"/>
    <property type="match status" value="1"/>
</dbReference>
<dbReference type="PANTHER" id="PTHR37860:SF1">
    <property type="match status" value="1"/>
</dbReference>
<accession>H2Z9S4</accession>
<dbReference type="AlphaFoldDB" id="H2Z9S4"/>
<dbReference type="Proteomes" id="UP000007875">
    <property type="component" value="Unassembled WGS sequence"/>
</dbReference>
<dbReference type="Pfam" id="PF00094">
    <property type="entry name" value="VWD"/>
    <property type="match status" value="1"/>
</dbReference>
<organism evidence="2 3">
    <name type="scientific">Ciona savignyi</name>
    <name type="common">Pacific transparent sea squirt</name>
    <dbReference type="NCBI Taxonomy" id="51511"/>
    <lineage>
        <taxon>Eukaryota</taxon>
        <taxon>Metazoa</taxon>
        <taxon>Chordata</taxon>
        <taxon>Tunicata</taxon>
        <taxon>Ascidiacea</taxon>
        <taxon>Phlebobranchia</taxon>
        <taxon>Cionidae</taxon>
        <taxon>Ciona</taxon>
    </lineage>
</organism>
<evidence type="ECO:0000313" key="3">
    <source>
        <dbReference type="Proteomes" id="UP000007875"/>
    </source>
</evidence>
<dbReference type="InterPro" id="IPR014853">
    <property type="entry name" value="VWF/SSPO/ZAN-like_Cys-rich_dom"/>
</dbReference>
<dbReference type="PROSITE" id="PS51233">
    <property type="entry name" value="VWFD"/>
    <property type="match status" value="1"/>
</dbReference>
<protein>
    <recommendedName>
        <fullName evidence="1">VWFD domain-containing protein</fullName>
    </recommendedName>
</protein>
<evidence type="ECO:0000259" key="1">
    <source>
        <dbReference type="PROSITE" id="PS51233"/>
    </source>
</evidence>
<keyword evidence="3" id="KW-1185">Reference proteome</keyword>
<reference evidence="2" key="2">
    <citation type="submission" date="2025-08" db="UniProtKB">
        <authorList>
            <consortium name="Ensembl"/>
        </authorList>
    </citation>
    <scope>IDENTIFICATION</scope>
</reference>
<dbReference type="PANTHER" id="PTHR37860">
    <property type="entry name" value="AGAP008810-PA"/>
    <property type="match status" value="1"/>
</dbReference>
<proteinExistence type="predicted"/>
<dbReference type="eggNOG" id="KOG4338">
    <property type="taxonomic scope" value="Eukaryota"/>
</dbReference>
<dbReference type="InterPro" id="IPR001846">
    <property type="entry name" value="VWF_type-D"/>
</dbReference>
<feature type="domain" description="VWFD" evidence="1">
    <location>
        <begin position="256"/>
        <end position="428"/>
    </location>
</feature>
<dbReference type="STRING" id="51511.ENSCSAVP00000014339"/>
<dbReference type="InParanoid" id="H2Z9S4"/>
<name>H2Z9S4_CIOSA</name>
<dbReference type="GeneTree" id="ENSGT00800000124678"/>
<evidence type="ECO:0000313" key="2">
    <source>
        <dbReference type="Ensembl" id="ENSCSAVP00000014339.1"/>
    </source>
</evidence>
<reference evidence="3" key="1">
    <citation type="submission" date="2003-08" db="EMBL/GenBank/DDBJ databases">
        <authorList>
            <person name="Birren B."/>
            <person name="Nusbaum C."/>
            <person name="Abebe A."/>
            <person name="Abouelleil A."/>
            <person name="Adekoya E."/>
            <person name="Ait-zahra M."/>
            <person name="Allen N."/>
            <person name="Allen T."/>
            <person name="An P."/>
            <person name="Anderson M."/>
            <person name="Anderson S."/>
            <person name="Arachchi H."/>
            <person name="Armbruster J."/>
            <person name="Bachantsang P."/>
            <person name="Baldwin J."/>
            <person name="Barry A."/>
            <person name="Bayul T."/>
            <person name="Blitshsteyn B."/>
            <person name="Bloom T."/>
            <person name="Blye J."/>
            <person name="Boguslavskiy L."/>
            <person name="Borowsky M."/>
            <person name="Boukhgalter B."/>
            <person name="Brunache A."/>
            <person name="Butler J."/>
            <person name="Calixte N."/>
            <person name="Calvo S."/>
            <person name="Camarata J."/>
            <person name="Campo K."/>
            <person name="Chang J."/>
            <person name="Cheshatsang Y."/>
            <person name="Citroen M."/>
            <person name="Collymore A."/>
            <person name="Considine T."/>
            <person name="Cook A."/>
            <person name="Cooke P."/>
            <person name="Corum B."/>
            <person name="Cuomo C."/>
            <person name="David R."/>
            <person name="Dawoe T."/>
            <person name="Degray S."/>
            <person name="Dodge S."/>
            <person name="Dooley K."/>
            <person name="Dorje P."/>
            <person name="Dorjee K."/>
            <person name="Dorris L."/>
            <person name="Duffey N."/>
            <person name="Dupes A."/>
            <person name="Elkins T."/>
            <person name="Engels R."/>
            <person name="Erickson J."/>
            <person name="Farina A."/>
            <person name="Faro S."/>
            <person name="Ferreira P."/>
            <person name="Fischer H."/>
            <person name="Fitzgerald M."/>
            <person name="Foley K."/>
            <person name="Gage D."/>
            <person name="Galagan J."/>
            <person name="Gearin G."/>
            <person name="Gnerre S."/>
            <person name="Gnirke A."/>
            <person name="Goyette A."/>
            <person name="Graham J."/>
            <person name="Grandbois E."/>
            <person name="Gyaltsen K."/>
            <person name="Hafez N."/>
            <person name="Hagopian D."/>
            <person name="Hagos B."/>
            <person name="Hall J."/>
            <person name="Hatcher B."/>
            <person name="Heller A."/>
            <person name="Higgins H."/>
            <person name="Honan T."/>
            <person name="Horn A."/>
            <person name="Houde N."/>
            <person name="Hughes L."/>
            <person name="Hulme W."/>
            <person name="Husby E."/>
            <person name="Iliev I."/>
            <person name="Jaffe D."/>
            <person name="Jones C."/>
            <person name="Kamal M."/>
            <person name="Kamat A."/>
            <person name="Kamvysselis M."/>
            <person name="Karlsson E."/>
            <person name="Kells C."/>
            <person name="Kieu A."/>
            <person name="Kisner P."/>
            <person name="Kodira C."/>
            <person name="Kulbokas E."/>
            <person name="Labutti K."/>
            <person name="Lama D."/>
            <person name="Landers T."/>
            <person name="Leger J."/>
            <person name="Levine S."/>
            <person name="Lewis D."/>
            <person name="Lewis T."/>
            <person name="Lindblad-toh K."/>
            <person name="Liu X."/>
            <person name="Lokyitsang T."/>
            <person name="Lokyitsang Y."/>
            <person name="Lucien O."/>
            <person name="Lui A."/>
            <person name="Ma L.J."/>
            <person name="Mabbitt R."/>
            <person name="Macdonald J."/>
            <person name="Maclean C."/>
            <person name="Major J."/>
            <person name="Manning J."/>
            <person name="Marabella R."/>
            <person name="Maru K."/>
            <person name="Matthews C."/>
            <person name="Mauceli E."/>
            <person name="Mccarthy M."/>
            <person name="Mcdonough S."/>
            <person name="Mcghee T."/>
            <person name="Meldrim J."/>
            <person name="Meneus L."/>
            <person name="Mesirov J."/>
            <person name="Mihalev A."/>
            <person name="Mihova T."/>
            <person name="Mikkelsen T."/>
            <person name="Mlenga V."/>
            <person name="Moru K."/>
            <person name="Mozes J."/>
            <person name="Mulrain L."/>
            <person name="Munson G."/>
            <person name="Naylor J."/>
            <person name="Newes C."/>
            <person name="Nguyen C."/>
            <person name="Nguyen N."/>
            <person name="Nguyen T."/>
            <person name="Nicol R."/>
            <person name="Nielsen C."/>
            <person name="Nizzari M."/>
            <person name="Norbu C."/>
            <person name="Norbu N."/>
            <person name="O'donnell P."/>
            <person name="Okoawo O."/>
            <person name="O'leary S."/>
            <person name="Omotosho B."/>
            <person name="O'neill K."/>
            <person name="Osman S."/>
            <person name="Parker S."/>
            <person name="Perrin D."/>
            <person name="Phunkhang P."/>
            <person name="Piqani B."/>
            <person name="Purcell S."/>
            <person name="Rachupka T."/>
            <person name="Ramasamy U."/>
            <person name="Rameau R."/>
            <person name="Ray V."/>
            <person name="Raymond C."/>
            <person name="Retta R."/>
            <person name="Richardson S."/>
            <person name="Rise C."/>
            <person name="Rodriguez J."/>
            <person name="Rogers J."/>
            <person name="Rogov P."/>
            <person name="Rutman M."/>
            <person name="Schupbach R."/>
            <person name="Seaman C."/>
            <person name="Settipalli S."/>
            <person name="Sharpe T."/>
            <person name="Sheridan J."/>
            <person name="Sherpa N."/>
            <person name="Shi J."/>
            <person name="Smirnov S."/>
            <person name="Smith C."/>
            <person name="Sougnez C."/>
            <person name="Spencer B."/>
            <person name="Stalker J."/>
            <person name="Stange-thomann N."/>
            <person name="Stavropoulos S."/>
            <person name="Stetson K."/>
            <person name="Stone C."/>
            <person name="Stone S."/>
            <person name="Stubbs M."/>
            <person name="Talamas J."/>
            <person name="Tchuinga P."/>
            <person name="Tenzing P."/>
            <person name="Tesfaye S."/>
            <person name="Theodore J."/>
            <person name="Thoulutsang Y."/>
            <person name="Topham K."/>
            <person name="Towey S."/>
            <person name="Tsamla T."/>
            <person name="Tsomo N."/>
            <person name="Vallee D."/>
            <person name="Vassiliev H."/>
            <person name="Venkataraman V."/>
            <person name="Vinson J."/>
            <person name="Vo A."/>
            <person name="Wade C."/>
            <person name="Wang S."/>
            <person name="Wangchuk T."/>
            <person name="Wangdi T."/>
            <person name="Whittaker C."/>
            <person name="Wilkinson J."/>
            <person name="Wu Y."/>
            <person name="Wyman D."/>
            <person name="Yadav S."/>
            <person name="Yang S."/>
            <person name="Yang X."/>
            <person name="Yeager S."/>
            <person name="Yee E."/>
            <person name="Young G."/>
            <person name="Zainoun J."/>
            <person name="Zembeck L."/>
            <person name="Zimmer A."/>
            <person name="Zody M."/>
            <person name="Lander E."/>
        </authorList>
    </citation>
    <scope>NUCLEOTIDE SEQUENCE [LARGE SCALE GENOMIC DNA]</scope>
</reference>
<dbReference type="Ensembl" id="ENSCSAVT00000014504.1">
    <property type="protein sequence ID" value="ENSCSAVP00000014339.1"/>
    <property type="gene ID" value="ENSCSAVG00000008396.1"/>
</dbReference>
<sequence>MIDESDVEFTRKVTWLASNVIQLLESVKTVVTGDEQLSTIVNAYVDGLIVKVENARDAAIRIVTSASSKLTGGIGSSELTLEQLVRTGITNLLNSITALKQTVTQPFEQLVQQYYGQFLTRLNTEMAASLAPVTAALRKIHAGDLFIELVQEATANTLRFVMTNGEATLVASRVPLTDLFVVTNSEVIFNIPLKFELDHFTPLPTLSDIQTWIAQSAFSIQIDETVNMLYSYVDDYYRARAIMLMPRDEMLPPFKGHSFVSGFKHFSTFDKRSYDFSSACATTHILAADHRNGNFTVSLAYADPALENSMNSLEVIVENRRVSISSDYKVRVGDRIKQLPLTVGKMSVSLEGHTVHVRHIEGDVDVACDFTKQLCTVDVSPYYFGATAGLAGTFNNEPMDDFTSPAHQLLTTPGQLATAWEASSTECAQNSAAPSVPECNSATRQAVCEAIFKSKNSVHRGCFPLVDPTPFMEMCMADMCNEEDQTKSCAASAAYGYRCGLLGASFGQPDHCITCTAANGDRFDASSSNVEAEVTGIDVVMVVEEGRCMGRSGISKAFKKIFKKLYAGLSDSRMRNTRYRLVGYGGSGANNEPHSYTIRSKLSTVRKNDLLKSL</sequence>